<dbReference type="EC" id="5.6.2.4" evidence="13"/>
<dbReference type="InterPro" id="IPR011604">
    <property type="entry name" value="PDDEXK-like_dom_sf"/>
</dbReference>
<dbReference type="InterPro" id="IPR014016">
    <property type="entry name" value="UvrD-like_ATP-bd"/>
</dbReference>
<evidence type="ECO:0000256" key="9">
    <source>
        <dbReference type="ARBA" id="ARBA00023204"/>
    </source>
</evidence>
<gene>
    <name evidence="13" type="primary">addA</name>
    <name evidence="19" type="ORF">J2Z44_001809</name>
</gene>
<dbReference type="CDD" id="cd17932">
    <property type="entry name" value="DEXQc_UvrD"/>
    <property type="match status" value="1"/>
</dbReference>
<dbReference type="InterPro" id="IPR027417">
    <property type="entry name" value="P-loop_NTPase"/>
</dbReference>
<dbReference type="Proteomes" id="UP001519308">
    <property type="component" value="Unassembled WGS sequence"/>
</dbReference>
<evidence type="ECO:0000256" key="11">
    <source>
        <dbReference type="ARBA" id="ARBA00034617"/>
    </source>
</evidence>
<sequence>MENREDDNTGLDRASLTGDETSKEASHSEKKASEVKWTEDQLKAINTRHADILVSAAAGSGKTAVLVERIIKIITNKDNPVDIDRMLIVTFTNAAAAEMRERIGEAISKELEKNPNNSNLQKQLTLLNKANISTLHSFCLNLIRNNFHQIDLDPSFRVGDSTEIALLRGESLDEVFEEKYNEENESFHKLVESYCNNKSDRALYDLIQRLYNFSMSTPNPKKWLLEKAEDFNVTEGFKEFSFKEEFVKEVIEELTLGEKFLKRGLRLIDENDFLEKYRENLQSDLDITQGAKGMVETSFEELNSFIKDTSFGKLVTVRLKDEEEKILQEEVKTLRNKAKDIYKGVSEKILSFTSPENAERLKELYPLMMELSTLVIEFREKFSKKKRERGIIDFNDQEHFALEILKTIDEEGREVPSQVALDLRNKFEEILVDEYQDSNDVQEEIVNLISRKESGFRNRFMVGDLKQSIYRFRMAKPELFKEKKDSYAREEGGDNRLITLHKNFRSREEVINGINYIFNSTMSEKVGELHYTEEEELKLGAEFQPLDEEGVAGGAVELHIISLDNEVELSKEEITLREDEVSCDGEFKGEQKILEKISLIETTSSSKEQENLEEEMEGELEEEELDAIQIEARVVAKRIQELMEYRGKDTFKVYDKNLKGYRQVQFKDIVILLRSANKFAPIYVEEFKNLNLPLYAEGGTGYFDTIEVKTIISLLQIIDNPLQDIPLVAVLRSPIGGFTSGELADIRLIDKKLNFYDAMRKYVREHSLIKDVNLQEELGLDVIEDYNLQFSRNASEDSNVSNESENMSFAKEDNYLDILNENNETEDSEEPLTRKIKEFLRILQMWRNRARYTPINNLIWELCMETGYYGYVGAMPAGIQRQANLRILFQRAKEFERTSYKGLYNFINFINNLQKNSEDLGAAKIIGENEDVVRVMSIHKSKGLEFPVVFLCGMSKQFNQSDLKSRILFHNELGYGPMYVDLEKRVTLSTAQRDYISKKIEGENKSEEMRLLYVALTRAKEKLILVSSHKKLHKKIEDWAEAARDEEDIISENYTSRQKNYMDWVAPAIMKHIDGESLRKFEDDINIEDINHHKSKWIVVFHNKADFTKVVEEEETTISIEEKLKELEEAPINEEYREIIERNLNYKYKYEEATKLPTVITVSKLKSMDIVENFTEDEERLQDDYHREYNKPLMKAPLFLQEKKGLTPAEVGTALHGVMQRLDLEKVNTLEEIKEQIKQMQFREILTPEETKVIKGEKIYNFFQSGLGVRMLQAYKNGTLKRELPFRMEVSSTLLDNSLSGEIYNEEKIVLRGIIDCYFEEEGKAIILDYKTDYVPKGEEQVVVDRYRTQLNYYGEAIEKLIGKEVKEKCLYLFSIDKEVNIDKI</sequence>
<dbReference type="EC" id="3.1.-.-" evidence="13"/>
<keyword evidence="1 13" id="KW-0540">Nuclease</keyword>
<comment type="cofactor">
    <cofactor evidence="13">
        <name>Mg(2+)</name>
        <dbReference type="ChEBI" id="CHEBI:18420"/>
    </cofactor>
</comment>
<keyword evidence="9 13" id="KW-0234">DNA repair</keyword>
<comment type="caution">
    <text evidence="19">The sequence shown here is derived from an EMBL/GenBank/DDBJ whole genome shotgun (WGS) entry which is preliminary data.</text>
</comment>
<evidence type="ECO:0000256" key="15">
    <source>
        <dbReference type="SAM" id="Coils"/>
    </source>
</evidence>
<evidence type="ECO:0000259" key="17">
    <source>
        <dbReference type="PROSITE" id="PS51198"/>
    </source>
</evidence>
<evidence type="ECO:0000256" key="8">
    <source>
        <dbReference type="ARBA" id="ARBA00023125"/>
    </source>
</evidence>
<dbReference type="InterPro" id="IPR011335">
    <property type="entry name" value="Restrct_endonuc-II-like"/>
</dbReference>
<evidence type="ECO:0000256" key="5">
    <source>
        <dbReference type="ARBA" id="ARBA00022806"/>
    </source>
</evidence>
<name>A0ABS4K2K0_9CLOT</name>
<evidence type="ECO:0000256" key="1">
    <source>
        <dbReference type="ARBA" id="ARBA00022722"/>
    </source>
</evidence>
<keyword evidence="20" id="KW-1185">Reference proteome</keyword>
<dbReference type="SUPFAM" id="SSF52980">
    <property type="entry name" value="Restriction endonuclease-like"/>
    <property type="match status" value="1"/>
</dbReference>
<dbReference type="RefSeq" id="WP_209649506.1">
    <property type="nucleotide sequence ID" value="NZ_JAGGLL010000012.1"/>
</dbReference>
<evidence type="ECO:0000256" key="2">
    <source>
        <dbReference type="ARBA" id="ARBA00022741"/>
    </source>
</evidence>
<dbReference type="GO" id="GO:0003678">
    <property type="term" value="F:DNA helicase activity"/>
    <property type="evidence" value="ECO:0007669"/>
    <property type="project" value="UniProtKB-EC"/>
</dbReference>
<keyword evidence="15" id="KW-0175">Coiled coil</keyword>
<dbReference type="InterPro" id="IPR014017">
    <property type="entry name" value="DNA_helicase_UvrD-like_C"/>
</dbReference>
<accession>A0ABS4K2K0</accession>
<comment type="catalytic activity">
    <reaction evidence="12 13">
        <text>ATP + H2O = ADP + phosphate + H(+)</text>
        <dbReference type="Rhea" id="RHEA:13065"/>
        <dbReference type="ChEBI" id="CHEBI:15377"/>
        <dbReference type="ChEBI" id="CHEBI:15378"/>
        <dbReference type="ChEBI" id="CHEBI:30616"/>
        <dbReference type="ChEBI" id="CHEBI:43474"/>
        <dbReference type="ChEBI" id="CHEBI:456216"/>
        <dbReference type="EC" id="5.6.2.4"/>
    </reaction>
</comment>
<dbReference type="PROSITE" id="PS51217">
    <property type="entry name" value="UVRD_HELICASE_CTER"/>
    <property type="match status" value="1"/>
</dbReference>
<reference evidence="19 20" key="1">
    <citation type="submission" date="2021-03" db="EMBL/GenBank/DDBJ databases">
        <title>Genomic Encyclopedia of Type Strains, Phase IV (KMG-IV): sequencing the most valuable type-strain genomes for metagenomic binning, comparative biology and taxonomic classification.</title>
        <authorList>
            <person name="Goeker M."/>
        </authorList>
    </citation>
    <scope>NUCLEOTIDE SEQUENCE [LARGE SCALE GENOMIC DNA]</scope>
    <source>
        <strain evidence="19 20">DSM 28650</strain>
    </source>
</reference>
<feature type="binding site" evidence="14">
    <location>
        <begin position="56"/>
        <end position="63"/>
    </location>
    <ligand>
        <name>ATP</name>
        <dbReference type="ChEBI" id="CHEBI:30616"/>
    </ligand>
</feature>
<feature type="domain" description="UvrD-like helicase C-terminal" evidence="18">
    <location>
        <begin position="591"/>
        <end position="943"/>
    </location>
</feature>
<dbReference type="Gene3D" id="3.40.50.300">
    <property type="entry name" value="P-loop containing nucleotide triphosphate hydrolases"/>
    <property type="match status" value="4"/>
</dbReference>
<proteinExistence type="inferred from homology"/>
<keyword evidence="6 13" id="KW-0269">Exonuclease</keyword>
<protein>
    <recommendedName>
        <fullName evidence="13">ATP-dependent helicase/nuclease subunit A</fullName>
        <ecNumber evidence="13">3.1.-.-</ecNumber>
        <ecNumber evidence="13">5.6.2.4</ecNumber>
    </recommendedName>
    <alternativeName>
        <fullName evidence="13">ATP-dependent helicase/nuclease AddA</fullName>
    </alternativeName>
    <alternativeName>
        <fullName evidence="13">DNA 3'-5' helicase AddA</fullName>
    </alternativeName>
</protein>
<keyword evidence="3 13" id="KW-0227">DNA damage</keyword>
<keyword evidence="4 13" id="KW-0378">Hydrolase</keyword>
<evidence type="ECO:0000256" key="4">
    <source>
        <dbReference type="ARBA" id="ARBA00022801"/>
    </source>
</evidence>
<keyword evidence="10 13" id="KW-0413">Isomerase</keyword>
<dbReference type="PANTHER" id="PTHR11070:SF48">
    <property type="entry name" value="ATP-DEPENDENT HELICASE_NUCLEASE SUBUNIT A"/>
    <property type="match status" value="1"/>
</dbReference>
<dbReference type="InterPro" id="IPR000212">
    <property type="entry name" value="DNA_helicase_UvrD/REP"/>
</dbReference>
<dbReference type="GO" id="GO:0016787">
    <property type="term" value="F:hydrolase activity"/>
    <property type="evidence" value="ECO:0007669"/>
    <property type="project" value="UniProtKB-KW"/>
</dbReference>
<keyword evidence="8 13" id="KW-0238">DNA-binding</keyword>
<dbReference type="PANTHER" id="PTHR11070">
    <property type="entry name" value="UVRD / RECB / PCRA DNA HELICASE FAMILY MEMBER"/>
    <property type="match status" value="1"/>
</dbReference>
<comment type="similarity">
    <text evidence="13">Belongs to the helicase family. AddA subfamily.</text>
</comment>
<evidence type="ECO:0000256" key="14">
    <source>
        <dbReference type="PROSITE-ProRule" id="PRU00560"/>
    </source>
</evidence>
<evidence type="ECO:0000256" key="13">
    <source>
        <dbReference type="HAMAP-Rule" id="MF_01451"/>
    </source>
</evidence>
<dbReference type="Gene3D" id="3.90.320.10">
    <property type="match status" value="1"/>
</dbReference>
<evidence type="ECO:0000256" key="3">
    <source>
        <dbReference type="ARBA" id="ARBA00022763"/>
    </source>
</evidence>
<evidence type="ECO:0000313" key="19">
    <source>
        <dbReference type="EMBL" id="MBP2022008.1"/>
    </source>
</evidence>
<comment type="subunit">
    <text evidence="13">Heterodimer of AddA and AddB/RexB.</text>
</comment>
<dbReference type="PROSITE" id="PS51198">
    <property type="entry name" value="UVRD_HELICASE_ATP_BIND"/>
    <property type="match status" value="1"/>
</dbReference>
<comment type="catalytic activity">
    <reaction evidence="11 13">
        <text>Couples ATP hydrolysis with the unwinding of duplex DNA by translocating in the 3'-5' direction.</text>
        <dbReference type="EC" id="5.6.2.4"/>
    </reaction>
</comment>
<keyword evidence="7 13" id="KW-0067">ATP-binding</keyword>
<feature type="domain" description="UvrD-like helicase ATP-binding" evidence="17">
    <location>
        <begin position="35"/>
        <end position="507"/>
    </location>
</feature>
<evidence type="ECO:0000256" key="16">
    <source>
        <dbReference type="SAM" id="MobiDB-lite"/>
    </source>
</evidence>
<feature type="region of interest" description="Disordered" evidence="16">
    <location>
        <begin position="1"/>
        <end position="36"/>
    </location>
</feature>
<dbReference type="Pfam" id="PF13361">
    <property type="entry name" value="UvrD_C"/>
    <property type="match status" value="1"/>
</dbReference>
<evidence type="ECO:0000256" key="6">
    <source>
        <dbReference type="ARBA" id="ARBA00022839"/>
    </source>
</evidence>
<comment type="function">
    <text evidence="13">The heterodimer acts as both an ATP-dependent DNA helicase and an ATP-dependent, dual-direction single-stranded exonuclease. Recognizes the chi site generating a DNA molecule suitable for the initiation of homologous recombination. The AddA nuclease domain is required for chi fragment generation; this subunit has the helicase and 3' -&gt; 5' nuclease activities.</text>
</comment>
<evidence type="ECO:0000313" key="20">
    <source>
        <dbReference type="Proteomes" id="UP001519308"/>
    </source>
</evidence>
<evidence type="ECO:0000259" key="18">
    <source>
        <dbReference type="PROSITE" id="PS51217"/>
    </source>
</evidence>
<evidence type="ECO:0000256" key="7">
    <source>
        <dbReference type="ARBA" id="ARBA00022840"/>
    </source>
</evidence>
<feature type="coiled-coil region" evidence="15">
    <location>
        <begin position="606"/>
        <end position="633"/>
    </location>
</feature>
<dbReference type="InterPro" id="IPR038726">
    <property type="entry name" value="PDDEXK_AddAB-type"/>
</dbReference>
<evidence type="ECO:0000256" key="12">
    <source>
        <dbReference type="ARBA" id="ARBA00048988"/>
    </source>
</evidence>
<organism evidence="19 20">
    <name type="scientific">Clostridium punense</name>
    <dbReference type="NCBI Taxonomy" id="1054297"/>
    <lineage>
        <taxon>Bacteria</taxon>
        <taxon>Bacillati</taxon>
        <taxon>Bacillota</taxon>
        <taxon>Clostridia</taxon>
        <taxon>Eubacteriales</taxon>
        <taxon>Clostridiaceae</taxon>
        <taxon>Clostridium</taxon>
    </lineage>
</organism>
<evidence type="ECO:0000256" key="10">
    <source>
        <dbReference type="ARBA" id="ARBA00023235"/>
    </source>
</evidence>
<dbReference type="SUPFAM" id="SSF52540">
    <property type="entry name" value="P-loop containing nucleoside triphosphate hydrolases"/>
    <property type="match status" value="1"/>
</dbReference>
<dbReference type="Pfam" id="PF12705">
    <property type="entry name" value="PDDEXK_1"/>
    <property type="match status" value="1"/>
</dbReference>
<keyword evidence="2 13" id="KW-0547">Nucleotide-binding</keyword>
<dbReference type="InterPro" id="IPR014152">
    <property type="entry name" value="AddA"/>
</dbReference>
<dbReference type="EMBL" id="JAGGLL010000012">
    <property type="protein sequence ID" value="MBP2022008.1"/>
    <property type="molecule type" value="Genomic_DNA"/>
</dbReference>
<dbReference type="Pfam" id="PF00580">
    <property type="entry name" value="UvrD-helicase"/>
    <property type="match status" value="1"/>
</dbReference>
<keyword evidence="5 13" id="KW-0347">Helicase</keyword>
<feature type="compositionally biased region" description="Basic and acidic residues" evidence="16">
    <location>
        <begin position="20"/>
        <end position="36"/>
    </location>
</feature>
<dbReference type="HAMAP" id="MF_01451">
    <property type="entry name" value="AddA"/>
    <property type="match status" value="1"/>
</dbReference>